<comment type="caution">
    <text evidence="2">The sequence shown here is derived from an EMBL/GenBank/DDBJ whole genome shotgun (WGS) entry which is preliminary data.</text>
</comment>
<feature type="transmembrane region" description="Helical" evidence="1">
    <location>
        <begin position="114"/>
        <end position="133"/>
    </location>
</feature>
<evidence type="ECO:0000256" key="1">
    <source>
        <dbReference type="SAM" id="Phobius"/>
    </source>
</evidence>
<name>A0A135SUH2_9PEZI</name>
<keyword evidence="1" id="KW-0472">Membrane</keyword>
<sequence>MICDNISGESRRKGANADSHLVQVTRMCSSLAQLSIAQETKILIYGAEIFSMKNLKPRDDHRGRAWLIRDLAPVDSLGNRVGRPASAHLGLLDALMGFSVNELRDSMSNCDTTSVLALIWGIGLTSMAMLLQVQVASKGILDRFLPMTGVALSKSLHKNLASRAWVMWLFA</sequence>
<keyword evidence="3" id="KW-1185">Reference proteome</keyword>
<dbReference type="EMBL" id="JFBX01000393">
    <property type="protein sequence ID" value="KXH39573.1"/>
    <property type="molecule type" value="Genomic_DNA"/>
</dbReference>
<reference evidence="2 3" key="1">
    <citation type="submission" date="2014-02" db="EMBL/GenBank/DDBJ databases">
        <title>The genome sequence of Colletotrichum simmondsii CBS122122.</title>
        <authorList>
            <person name="Baroncelli R."/>
            <person name="Thon M.R."/>
        </authorList>
    </citation>
    <scope>NUCLEOTIDE SEQUENCE [LARGE SCALE GENOMIC DNA]</scope>
    <source>
        <strain evidence="2 3">CBS122122</strain>
    </source>
</reference>
<protein>
    <submittedName>
        <fullName evidence="2">Uncharacterized protein</fullName>
    </submittedName>
</protein>
<dbReference type="AlphaFoldDB" id="A0A135SUH2"/>
<accession>A0A135SUH2</accession>
<evidence type="ECO:0000313" key="2">
    <source>
        <dbReference type="EMBL" id="KXH39573.1"/>
    </source>
</evidence>
<keyword evidence="1" id="KW-0812">Transmembrane</keyword>
<organism evidence="2 3">
    <name type="scientific">Colletotrichum simmondsii</name>
    <dbReference type="NCBI Taxonomy" id="703756"/>
    <lineage>
        <taxon>Eukaryota</taxon>
        <taxon>Fungi</taxon>
        <taxon>Dikarya</taxon>
        <taxon>Ascomycota</taxon>
        <taxon>Pezizomycotina</taxon>
        <taxon>Sordariomycetes</taxon>
        <taxon>Hypocreomycetidae</taxon>
        <taxon>Glomerellales</taxon>
        <taxon>Glomerellaceae</taxon>
        <taxon>Colletotrichum</taxon>
        <taxon>Colletotrichum acutatum species complex</taxon>
    </lineage>
</organism>
<keyword evidence="1" id="KW-1133">Transmembrane helix</keyword>
<dbReference type="Proteomes" id="UP000070328">
    <property type="component" value="Unassembled WGS sequence"/>
</dbReference>
<proteinExistence type="predicted"/>
<evidence type="ECO:0000313" key="3">
    <source>
        <dbReference type="Proteomes" id="UP000070328"/>
    </source>
</evidence>
<gene>
    <name evidence="2" type="ORF">CSIM01_06628</name>
</gene>